<dbReference type="EMBL" id="CAJVPS010010783">
    <property type="protein sequence ID" value="CAG8660209.1"/>
    <property type="molecule type" value="Genomic_DNA"/>
</dbReference>
<accession>A0A9N9E2K3</accession>
<evidence type="ECO:0000313" key="1">
    <source>
        <dbReference type="EMBL" id="CAG8660209.1"/>
    </source>
</evidence>
<dbReference type="AlphaFoldDB" id="A0A9N9E2K3"/>
<evidence type="ECO:0000313" key="2">
    <source>
        <dbReference type="Proteomes" id="UP000789508"/>
    </source>
</evidence>
<feature type="non-terminal residue" evidence="1">
    <location>
        <position position="1"/>
    </location>
</feature>
<protein>
    <submittedName>
        <fullName evidence="1">9807_t:CDS:1</fullName>
    </submittedName>
</protein>
<gene>
    <name evidence="1" type="ORF">ALEPTO_LOCUS10300</name>
</gene>
<keyword evidence="2" id="KW-1185">Reference proteome</keyword>
<sequence length="92" mass="10082">QEIGKAIPSPVKGGSELITFTAQKNENFGLKPVVAIVVHNVIESNRYIKDNIDIFQEFFTNDTTKVIQNIFVASAPATLTNYPTESSLALTI</sequence>
<organism evidence="1 2">
    <name type="scientific">Ambispora leptoticha</name>
    <dbReference type="NCBI Taxonomy" id="144679"/>
    <lineage>
        <taxon>Eukaryota</taxon>
        <taxon>Fungi</taxon>
        <taxon>Fungi incertae sedis</taxon>
        <taxon>Mucoromycota</taxon>
        <taxon>Glomeromycotina</taxon>
        <taxon>Glomeromycetes</taxon>
        <taxon>Archaeosporales</taxon>
        <taxon>Ambisporaceae</taxon>
        <taxon>Ambispora</taxon>
    </lineage>
</organism>
<comment type="caution">
    <text evidence="1">The sequence shown here is derived from an EMBL/GenBank/DDBJ whole genome shotgun (WGS) entry which is preliminary data.</text>
</comment>
<name>A0A9N9E2K3_9GLOM</name>
<proteinExistence type="predicted"/>
<reference evidence="1" key="1">
    <citation type="submission" date="2021-06" db="EMBL/GenBank/DDBJ databases">
        <authorList>
            <person name="Kallberg Y."/>
            <person name="Tangrot J."/>
            <person name="Rosling A."/>
        </authorList>
    </citation>
    <scope>NUCLEOTIDE SEQUENCE</scope>
    <source>
        <strain evidence="1">FL130A</strain>
    </source>
</reference>
<dbReference type="Proteomes" id="UP000789508">
    <property type="component" value="Unassembled WGS sequence"/>
</dbReference>